<dbReference type="EMBL" id="KB206474">
    <property type="protein sequence ID" value="ELP91298.1"/>
    <property type="molecule type" value="Genomic_DNA"/>
</dbReference>
<sequence>MSLHDKKRSIDLLNCPSKPGKMPKEDKKEKKEDVEKDEKVEETKKPRVYKKRAKKYPVAKPKKAKNSYIKYCQEKRESVKEDFPDLKGAEITKKLSEMWGNLTEDEKEAYKPKKNGKKKVEDNEEKDEEKKSTKKETKKETKSEKKTPKKKGGK</sequence>
<feature type="region of interest" description="Disordered" evidence="2">
    <location>
        <begin position="1"/>
        <end position="69"/>
    </location>
</feature>
<reference evidence="4 5" key="1">
    <citation type="submission" date="2012-10" db="EMBL/GenBank/DDBJ databases">
        <authorList>
            <person name="Zafar N."/>
            <person name="Inman J."/>
            <person name="Hall N."/>
            <person name="Lorenzi H."/>
            <person name="Caler E."/>
        </authorList>
    </citation>
    <scope>NUCLEOTIDE SEQUENCE [LARGE SCALE GENOMIC DNA]</scope>
    <source>
        <strain evidence="4 5">IP1</strain>
    </source>
</reference>
<feature type="compositionally biased region" description="Basic and acidic residues" evidence="2">
    <location>
        <begin position="22"/>
        <end position="45"/>
    </location>
</feature>
<evidence type="ECO:0000256" key="2">
    <source>
        <dbReference type="SAM" id="MobiDB-lite"/>
    </source>
</evidence>
<keyword evidence="5" id="KW-1185">Reference proteome</keyword>
<dbReference type="VEuPathDB" id="AmoebaDB:EIN_152950"/>
<feature type="domain" description="HMG box" evidence="3">
    <location>
        <begin position="61"/>
        <end position="129"/>
    </location>
</feature>
<evidence type="ECO:0000313" key="4">
    <source>
        <dbReference type="EMBL" id="ELP91298.1"/>
    </source>
</evidence>
<dbReference type="Proteomes" id="UP000014680">
    <property type="component" value="Unassembled WGS sequence"/>
</dbReference>
<dbReference type="SUPFAM" id="SSF47095">
    <property type="entry name" value="HMG-box"/>
    <property type="match status" value="1"/>
</dbReference>
<keyword evidence="1" id="KW-0238">DNA-binding</keyword>
<dbReference type="PROSITE" id="PS50118">
    <property type="entry name" value="HMG_BOX_2"/>
    <property type="match status" value="1"/>
</dbReference>
<dbReference type="KEGG" id="eiv:EIN_152950"/>
<dbReference type="CDD" id="cd00084">
    <property type="entry name" value="HMG-box_SF"/>
    <property type="match status" value="1"/>
</dbReference>
<protein>
    <submittedName>
        <fullName evidence="4">Nuclear autoantigen Sp-100, putative</fullName>
    </submittedName>
</protein>
<dbReference type="InterPro" id="IPR036910">
    <property type="entry name" value="HMG_box_dom_sf"/>
</dbReference>
<dbReference type="GeneID" id="14890434"/>
<name>A0A0A1UC68_ENTIV</name>
<keyword evidence="1" id="KW-0539">Nucleus</keyword>
<evidence type="ECO:0000256" key="1">
    <source>
        <dbReference type="PROSITE-ProRule" id="PRU00267"/>
    </source>
</evidence>
<feature type="region of interest" description="Disordered" evidence="2">
    <location>
        <begin position="96"/>
        <end position="154"/>
    </location>
</feature>
<proteinExistence type="predicted"/>
<accession>A0A0A1UC68</accession>
<evidence type="ECO:0000313" key="5">
    <source>
        <dbReference type="Proteomes" id="UP000014680"/>
    </source>
</evidence>
<feature type="compositionally biased region" description="Basic residues" evidence="2">
    <location>
        <begin position="46"/>
        <end position="65"/>
    </location>
</feature>
<dbReference type="InterPro" id="IPR009071">
    <property type="entry name" value="HMG_box_dom"/>
</dbReference>
<feature type="compositionally biased region" description="Basic and acidic residues" evidence="2">
    <location>
        <begin position="128"/>
        <end position="146"/>
    </location>
</feature>
<dbReference type="Gene3D" id="1.10.30.10">
    <property type="entry name" value="High mobility group box domain"/>
    <property type="match status" value="1"/>
</dbReference>
<organism evidence="4 5">
    <name type="scientific">Entamoeba invadens IP1</name>
    <dbReference type="NCBI Taxonomy" id="370355"/>
    <lineage>
        <taxon>Eukaryota</taxon>
        <taxon>Amoebozoa</taxon>
        <taxon>Evosea</taxon>
        <taxon>Archamoebae</taxon>
        <taxon>Mastigamoebida</taxon>
        <taxon>Entamoebidae</taxon>
        <taxon>Entamoeba</taxon>
    </lineage>
</organism>
<dbReference type="SMART" id="SM00398">
    <property type="entry name" value="HMG"/>
    <property type="match status" value="1"/>
</dbReference>
<dbReference type="RefSeq" id="XP_004258069.1">
    <property type="nucleotide sequence ID" value="XM_004258021.1"/>
</dbReference>
<dbReference type="AlphaFoldDB" id="A0A0A1UC68"/>
<feature type="DNA-binding region" description="HMG box" evidence="1">
    <location>
        <begin position="61"/>
        <end position="129"/>
    </location>
</feature>
<dbReference type="GO" id="GO:0005634">
    <property type="term" value="C:nucleus"/>
    <property type="evidence" value="ECO:0007669"/>
    <property type="project" value="UniProtKB-UniRule"/>
</dbReference>
<evidence type="ECO:0000259" key="3">
    <source>
        <dbReference type="PROSITE" id="PS50118"/>
    </source>
</evidence>
<gene>
    <name evidence="4" type="ORF">EIN_152950</name>
</gene>
<dbReference type="Pfam" id="PF09011">
    <property type="entry name" value="HMG_box_2"/>
    <property type="match status" value="1"/>
</dbReference>
<dbReference type="GO" id="GO:0003677">
    <property type="term" value="F:DNA binding"/>
    <property type="evidence" value="ECO:0007669"/>
    <property type="project" value="UniProtKB-UniRule"/>
</dbReference>
<dbReference type="OrthoDB" id="1919336at2759"/>